<evidence type="ECO:0000313" key="2">
    <source>
        <dbReference type="Proteomes" id="UP000215188"/>
    </source>
</evidence>
<evidence type="ECO:0000313" key="1">
    <source>
        <dbReference type="EMBL" id="OXL16299.1"/>
    </source>
</evidence>
<organism evidence="1 2">
    <name type="scientific">Polynucleobacter cosmopolitanus</name>
    <dbReference type="NCBI Taxonomy" id="351345"/>
    <lineage>
        <taxon>Bacteria</taxon>
        <taxon>Pseudomonadati</taxon>
        <taxon>Pseudomonadota</taxon>
        <taxon>Betaproteobacteria</taxon>
        <taxon>Burkholderiales</taxon>
        <taxon>Burkholderiaceae</taxon>
        <taxon>Polynucleobacter</taxon>
    </lineage>
</organism>
<dbReference type="AlphaFoldDB" id="A0A229FXY5"/>
<gene>
    <name evidence="1" type="ORF">AOC33_04320</name>
</gene>
<dbReference type="Proteomes" id="UP000215188">
    <property type="component" value="Unassembled WGS sequence"/>
</dbReference>
<proteinExistence type="predicted"/>
<dbReference type="RefSeq" id="WP_089515325.1">
    <property type="nucleotide sequence ID" value="NZ_NJGG01000001.1"/>
</dbReference>
<comment type="caution">
    <text evidence="1">The sequence shown here is derived from an EMBL/GenBank/DDBJ whole genome shotgun (WGS) entry which is preliminary data.</text>
</comment>
<accession>A0A229FXY5</accession>
<reference evidence="1 2" key="1">
    <citation type="submission" date="2017-06" db="EMBL/GenBank/DDBJ databases">
        <title>Reclassification of a Polynucleobacter cosmopolitanus strain isolated from tropical Lake Victoria as Polynucleobacter victoriensis comb. nov.</title>
        <authorList>
            <person name="Hahn M.W."/>
        </authorList>
    </citation>
    <scope>NUCLEOTIDE SEQUENCE [LARGE SCALE GENOMIC DNA]</scope>
    <source>
        <strain evidence="1 2">MWH-MoIso2</strain>
    </source>
</reference>
<name>A0A229FXY5_9BURK</name>
<dbReference type="EMBL" id="NJGG01000001">
    <property type="protein sequence ID" value="OXL16299.1"/>
    <property type="molecule type" value="Genomic_DNA"/>
</dbReference>
<dbReference type="OrthoDB" id="9134863at2"/>
<keyword evidence="2" id="KW-1185">Reference proteome</keyword>
<protein>
    <submittedName>
        <fullName evidence="1">Uncharacterized protein</fullName>
    </submittedName>
</protein>
<sequence length="70" mass="8174">MEDFYTKAERLLDLISRVSDQLPDNGEELPLKFRDDGEIEFHDQLHAELSKPENVDLKDWAVANAKKLFE</sequence>